<evidence type="ECO:0000313" key="7">
    <source>
        <dbReference type="Proteomes" id="UP000240481"/>
    </source>
</evidence>
<comment type="caution">
    <text evidence="6">The sequence shown here is derived from an EMBL/GenBank/DDBJ whole genome shotgun (WGS) entry which is preliminary data.</text>
</comment>
<gene>
    <name evidence="6" type="ORF">C9I94_13075</name>
</gene>
<evidence type="ECO:0000259" key="5">
    <source>
        <dbReference type="PROSITE" id="PS50931"/>
    </source>
</evidence>
<comment type="similarity">
    <text evidence="1">Belongs to the LysR transcriptional regulatory family.</text>
</comment>
<feature type="domain" description="HTH lysR-type" evidence="5">
    <location>
        <begin position="3"/>
        <end position="60"/>
    </location>
</feature>
<dbReference type="PANTHER" id="PTHR30126:SF91">
    <property type="entry name" value="LYSR FAMILY TRANSCRIPTIONAL REGULATOR"/>
    <property type="match status" value="1"/>
</dbReference>
<dbReference type="SUPFAM" id="SSF53850">
    <property type="entry name" value="Periplasmic binding protein-like II"/>
    <property type="match status" value="1"/>
</dbReference>
<dbReference type="InterPro" id="IPR036388">
    <property type="entry name" value="WH-like_DNA-bd_sf"/>
</dbReference>
<dbReference type="Pfam" id="PF03466">
    <property type="entry name" value="LysR_substrate"/>
    <property type="match status" value="1"/>
</dbReference>
<evidence type="ECO:0000256" key="1">
    <source>
        <dbReference type="ARBA" id="ARBA00009437"/>
    </source>
</evidence>
<keyword evidence="4" id="KW-0804">Transcription</keyword>
<dbReference type="Gene3D" id="1.10.10.10">
    <property type="entry name" value="Winged helix-like DNA-binding domain superfamily/Winged helix DNA-binding domain"/>
    <property type="match status" value="1"/>
</dbReference>
<keyword evidence="2" id="KW-0805">Transcription regulation</keyword>
<dbReference type="Proteomes" id="UP000240481">
    <property type="component" value="Unassembled WGS sequence"/>
</dbReference>
<dbReference type="STRING" id="680026.AB733_06200"/>
<keyword evidence="7" id="KW-1185">Reference proteome</keyword>
<dbReference type="InterPro" id="IPR036390">
    <property type="entry name" value="WH_DNA-bd_sf"/>
</dbReference>
<dbReference type="GO" id="GO:0000976">
    <property type="term" value="F:transcription cis-regulatory region binding"/>
    <property type="evidence" value="ECO:0007669"/>
    <property type="project" value="TreeGrafter"/>
</dbReference>
<dbReference type="OrthoDB" id="196624at2"/>
<dbReference type="GO" id="GO:0003700">
    <property type="term" value="F:DNA-binding transcription factor activity"/>
    <property type="evidence" value="ECO:0007669"/>
    <property type="project" value="InterPro"/>
</dbReference>
<proteinExistence type="inferred from homology"/>
<evidence type="ECO:0000256" key="2">
    <source>
        <dbReference type="ARBA" id="ARBA00023015"/>
    </source>
</evidence>
<keyword evidence="3" id="KW-0238">DNA-binding</keyword>
<evidence type="ECO:0000256" key="3">
    <source>
        <dbReference type="ARBA" id="ARBA00023125"/>
    </source>
</evidence>
<dbReference type="SUPFAM" id="SSF46785">
    <property type="entry name" value="Winged helix' DNA-binding domain"/>
    <property type="match status" value="1"/>
</dbReference>
<protein>
    <submittedName>
        <fullName evidence="6">LysR family transcriptional regulator</fullName>
    </submittedName>
</protein>
<dbReference type="RefSeq" id="WP_048898210.1">
    <property type="nucleotide sequence ID" value="NZ_AP024852.1"/>
</dbReference>
<organism evidence="6 7">
    <name type="scientific">Photobacterium swingsii</name>
    <dbReference type="NCBI Taxonomy" id="680026"/>
    <lineage>
        <taxon>Bacteria</taxon>
        <taxon>Pseudomonadati</taxon>
        <taxon>Pseudomonadota</taxon>
        <taxon>Gammaproteobacteria</taxon>
        <taxon>Vibrionales</taxon>
        <taxon>Vibrionaceae</taxon>
        <taxon>Photobacterium</taxon>
    </lineage>
</organism>
<reference evidence="6 7" key="1">
    <citation type="submission" date="2018-01" db="EMBL/GenBank/DDBJ databases">
        <title>Whole genome sequencing of Histamine producing bacteria.</title>
        <authorList>
            <person name="Butler K."/>
        </authorList>
    </citation>
    <scope>NUCLEOTIDE SEQUENCE [LARGE SCALE GENOMIC DNA]</scope>
    <source>
        <strain evidence="6 7">DSM 24669</strain>
    </source>
</reference>
<dbReference type="Gene3D" id="3.40.190.290">
    <property type="match status" value="1"/>
</dbReference>
<dbReference type="Pfam" id="PF00126">
    <property type="entry name" value="HTH_1"/>
    <property type="match status" value="1"/>
</dbReference>
<dbReference type="PRINTS" id="PR00039">
    <property type="entry name" value="HTHLYSR"/>
</dbReference>
<dbReference type="PANTHER" id="PTHR30126">
    <property type="entry name" value="HTH-TYPE TRANSCRIPTIONAL REGULATOR"/>
    <property type="match status" value="1"/>
</dbReference>
<evidence type="ECO:0000313" key="6">
    <source>
        <dbReference type="EMBL" id="PSW24256.1"/>
    </source>
</evidence>
<dbReference type="InterPro" id="IPR005119">
    <property type="entry name" value="LysR_subst-bd"/>
</dbReference>
<sequence length="293" mass="32227">MQFSLEQLEAFVASAEAGSFSAGARRLGKAQSVVSAAIANLETDLNLTLFDRSRRSPVLTVHGEALLIKARHILEQCGSFLASAEEFQAGVETKITLAVESMTMTQALADQLQAFEAQYPMVELEILNAAEGDILELLRTGRAQLALMIQLEGLVEGFDFYGIGQLEMCHLVSPQHALAKEKAVDWHHLKSHRQILLSGRYRKLAHRWQLSDSMWVTDSALSAMLLVSSGIGWTVLPRNIVGDLIQSGLLTELVTKMDVDGWRQSVDVAYSNQRAMGPASKALLALLKEIQLR</sequence>
<evidence type="ECO:0000256" key="4">
    <source>
        <dbReference type="ARBA" id="ARBA00023163"/>
    </source>
</evidence>
<dbReference type="PROSITE" id="PS50931">
    <property type="entry name" value="HTH_LYSR"/>
    <property type="match status" value="1"/>
</dbReference>
<dbReference type="EMBL" id="PYLZ01000006">
    <property type="protein sequence ID" value="PSW24256.1"/>
    <property type="molecule type" value="Genomic_DNA"/>
</dbReference>
<dbReference type="InterPro" id="IPR000847">
    <property type="entry name" value="LysR_HTH_N"/>
</dbReference>
<name>A0A0J8VCZ5_9GAMM</name>
<dbReference type="CDD" id="cd05466">
    <property type="entry name" value="PBP2_LTTR_substrate"/>
    <property type="match status" value="1"/>
</dbReference>
<dbReference type="AlphaFoldDB" id="A0A0J8VCZ5"/>
<accession>A0A0J8VCZ5</accession>
<dbReference type="FunFam" id="1.10.10.10:FF:000001">
    <property type="entry name" value="LysR family transcriptional regulator"/>
    <property type="match status" value="1"/>
</dbReference>